<dbReference type="PROSITE" id="PS51210">
    <property type="entry name" value="PLA2C"/>
    <property type="match status" value="1"/>
</dbReference>
<feature type="chain" id="PRO_5005136909" description="Lysophospholipase" evidence="9">
    <location>
        <begin position="19"/>
        <end position="662"/>
    </location>
</feature>
<keyword evidence="7" id="KW-0325">Glycoprotein</keyword>
<evidence type="ECO:0000313" key="11">
    <source>
        <dbReference type="EMBL" id="EJT48216.1"/>
    </source>
</evidence>
<dbReference type="PANTHER" id="PTHR10728">
    <property type="entry name" value="CYTOSOLIC PHOSPHOLIPASE A2"/>
    <property type="match status" value="1"/>
</dbReference>
<keyword evidence="5 8" id="KW-0442">Lipid degradation</keyword>
<dbReference type="EMBL" id="ALBS01000210">
    <property type="protein sequence ID" value="EJT48216.1"/>
    <property type="molecule type" value="Genomic_DNA"/>
</dbReference>
<feature type="domain" description="PLA2c" evidence="10">
    <location>
        <begin position="74"/>
        <end position="598"/>
    </location>
</feature>
<comment type="caution">
    <text evidence="11">The sequence shown here is derived from an EMBL/GenBank/DDBJ whole genome shotgun (WGS) entry which is preliminary data.</text>
</comment>
<dbReference type="VEuPathDB" id="FungiDB:A1Q1_02782"/>
<evidence type="ECO:0000256" key="4">
    <source>
        <dbReference type="ARBA" id="ARBA00022801"/>
    </source>
</evidence>
<dbReference type="GO" id="GO:0046475">
    <property type="term" value="P:glycerophospholipid catabolic process"/>
    <property type="evidence" value="ECO:0007669"/>
    <property type="project" value="TreeGrafter"/>
</dbReference>
<dbReference type="AlphaFoldDB" id="J5SYI7"/>
<dbReference type="GeneID" id="25986295"/>
<keyword evidence="6 8" id="KW-0443">Lipid metabolism</keyword>
<evidence type="ECO:0000313" key="12">
    <source>
        <dbReference type="Proteomes" id="UP000002748"/>
    </source>
</evidence>
<organism evidence="11 12">
    <name type="scientific">Trichosporon asahii var. asahii (strain ATCC 90039 / CBS 2479 / JCM 2466 / KCTC 7840 / NBRC 103889/ NCYC 2677 / UAMH 7654)</name>
    <name type="common">Yeast</name>
    <dbReference type="NCBI Taxonomy" id="1186058"/>
    <lineage>
        <taxon>Eukaryota</taxon>
        <taxon>Fungi</taxon>
        <taxon>Dikarya</taxon>
        <taxon>Basidiomycota</taxon>
        <taxon>Agaricomycotina</taxon>
        <taxon>Tremellomycetes</taxon>
        <taxon>Trichosporonales</taxon>
        <taxon>Trichosporonaceae</taxon>
        <taxon>Trichosporon</taxon>
    </lineage>
</organism>
<dbReference type="KEGG" id="tasa:A1Q1_02782"/>
<evidence type="ECO:0000259" key="10">
    <source>
        <dbReference type="PROSITE" id="PS51210"/>
    </source>
</evidence>
<name>J5SYI7_TRIAS</name>
<evidence type="ECO:0000256" key="9">
    <source>
        <dbReference type="RuleBase" id="RU362103"/>
    </source>
</evidence>
<gene>
    <name evidence="11" type="ORF">A1Q1_02782</name>
</gene>
<keyword evidence="4 8" id="KW-0378">Hydrolase</keyword>
<evidence type="ECO:0000256" key="6">
    <source>
        <dbReference type="ARBA" id="ARBA00023098"/>
    </source>
</evidence>
<comment type="similarity">
    <text evidence="1 9">Belongs to the lysophospholipase family.</text>
</comment>
<dbReference type="HOGENOM" id="CLU_014602_0_0_1"/>
<dbReference type="EC" id="3.1.1.5" evidence="2 9"/>
<dbReference type="OrthoDB" id="4084751at2759"/>
<evidence type="ECO:0000256" key="2">
    <source>
        <dbReference type="ARBA" id="ARBA00013274"/>
    </source>
</evidence>
<dbReference type="GO" id="GO:0004623">
    <property type="term" value="F:phospholipase A2 activity"/>
    <property type="evidence" value="ECO:0007669"/>
    <property type="project" value="TreeGrafter"/>
</dbReference>
<dbReference type="SMART" id="SM00022">
    <property type="entry name" value="PLAc"/>
    <property type="match status" value="1"/>
</dbReference>
<dbReference type="SUPFAM" id="SSF52151">
    <property type="entry name" value="FabD/lysophospholipase-like"/>
    <property type="match status" value="1"/>
</dbReference>
<dbReference type="Gene3D" id="3.40.1090.10">
    <property type="entry name" value="Cytosolic phospholipase A2 catalytic domain"/>
    <property type="match status" value="1"/>
</dbReference>
<dbReference type="Proteomes" id="UP000002748">
    <property type="component" value="Unassembled WGS sequence"/>
</dbReference>
<reference evidence="11 12" key="1">
    <citation type="journal article" date="2012" name="Eukaryot. Cell">
        <title>Draft genome sequence of CBS 2479, the standard type strain of Trichosporon asahii.</title>
        <authorList>
            <person name="Yang R.Y."/>
            <person name="Li H.T."/>
            <person name="Zhu H."/>
            <person name="Zhou G.P."/>
            <person name="Wang M."/>
            <person name="Wang L."/>
        </authorList>
    </citation>
    <scope>NUCLEOTIDE SEQUENCE [LARGE SCALE GENOMIC DNA]</scope>
    <source>
        <strain evidence="12">ATCC 90039 / CBS 2479 / JCM 2466 / KCTC 7840 / NCYC 2677 / UAMH 7654</strain>
    </source>
</reference>
<dbReference type="RefSeq" id="XP_014179486.1">
    <property type="nucleotide sequence ID" value="XM_014324011.1"/>
</dbReference>
<dbReference type="GO" id="GO:0004622">
    <property type="term" value="F:phosphatidylcholine lysophospholipase activity"/>
    <property type="evidence" value="ECO:0007669"/>
    <property type="project" value="UniProtKB-EC"/>
</dbReference>
<comment type="catalytic activity">
    <reaction evidence="9">
        <text>a 1-acyl-sn-glycero-3-phosphocholine + H2O = sn-glycerol 3-phosphocholine + a fatty acid + H(+)</text>
        <dbReference type="Rhea" id="RHEA:15177"/>
        <dbReference type="ChEBI" id="CHEBI:15377"/>
        <dbReference type="ChEBI" id="CHEBI:15378"/>
        <dbReference type="ChEBI" id="CHEBI:16870"/>
        <dbReference type="ChEBI" id="CHEBI:28868"/>
        <dbReference type="ChEBI" id="CHEBI:58168"/>
        <dbReference type="EC" id="3.1.1.5"/>
    </reaction>
</comment>
<evidence type="ECO:0000256" key="7">
    <source>
        <dbReference type="ARBA" id="ARBA00023180"/>
    </source>
</evidence>
<dbReference type="InterPro" id="IPR002642">
    <property type="entry name" value="LysoPLipase_cat_dom"/>
</dbReference>
<sequence length="662" mass="72010">MILPLTLALGAGAASVLAQYDAAPEIREAYGDGMSQQFEAAIAADEAEGDVVPDTSVVHLFGNDDDVYQPYKVDCPTGTTFLRSAQSGISEQEKQFIQKRSQRINDAVKSMTQANGLQNPPRQPVIGVALSGGGYRAMINGLGMMSGLMGDIEEAKKAGTGGWMDAISYMAGLSGGSWATTTYIANGGEKPMDLAKNVWNLQSNLIFPADDKVSFYSDLLSEVKAKGKNFPTQITDYWGLALGNHMLPDQYHLNNNPNLTWAQMYQNSSKLQNGELPFPIIISAERENGTTAVMENATIWEFNPFEFGSWAIGEATNKSWGFFTPIEYLGSNLTDGKPNECWKGFDQMSFVAGTSATLFNQGIIRLNNLDDGKNSSTIVNGIRSILDSVSKDQNDISQVPNPGHGYNGDGNPLADLEYLTLMDAGETNQNIPMDPLLLRGADAILAFDNSADTDLSWPNGSALWTTYQRSLEFEKFNNVPLPMPKVPTTNGFVNEGLNSRPTFFGCDEPNNTLVIYIPNYPWSYQSNSSTFKLEYAEDEVQPQLDSTMRAMTLNGTVTNWPKCLACALTDRAFNYNKNNRTQECQQCFDTWCWNGQANDNPPQGNYTALAGVTPPWIRSNNLSTDPKTEDQAITTDAGAAGALGPSAYVLVGAALTAISALI</sequence>
<dbReference type="PANTHER" id="PTHR10728:SF33">
    <property type="entry name" value="LYSOPHOSPHOLIPASE 1-RELATED"/>
    <property type="match status" value="1"/>
</dbReference>
<dbReference type="InterPro" id="IPR016035">
    <property type="entry name" value="Acyl_Trfase/lysoPLipase"/>
</dbReference>
<evidence type="ECO:0000256" key="8">
    <source>
        <dbReference type="PROSITE-ProRule" id="PRU00555"/>
    </source>
</evidence>
<evidence type="ECO:0000256" key="5">
    <source>
        <dbReference type="ARBA" id="ARBA00022963"/>
    </source>
</evidence>
<proteinExistence type="inferred from homology"/>
<feature type="signal peptide" evidence="9">
    <location>
        <begin position="1"/>
        <end position="18"/>
    </location>
</feature>
<dbReference type="Pfam" id="PF01735">
    <property type="entry name" value="PLA2_B"/>
    <property type="match status" value="1"/>
</dbReference>
<evidence type="ECO:0000256" key="3">
    <source>
        <dbReference type="ARBA" id="ARBA00022729"/>
    </source>
</evidence>
<accession>J5SYI7</accession>
<protein>
    <recommendedName>
        <fullName evidence="2 9">Lysophospholipase</fullName>
        <ecNumber evidence="2 9">3.1.1.5</ecNumber>
    </recommendedName>
</protein>
<dbReference type="GO" id="GO:0005829">
    <property type="term" value="C:cytosol"/>
    <property type="evidence" value="ECO:0007669"/>
    <property type="project" value="TreeGrafter"/>
</dbReference>
<evidence type="ECO:0000256" key="1">
    <source>
        <dbReference type="ARBA" id="ARBA00008780"/>
    </source>
</evidence>
<keyword evidence="3 9" id="KW-0732">Signal</keyword>